<dbReference type="EMBL" id="CAJNOU010004994">
    <property type="protein sequence ID" value="CAF1462729.1"/>
    <property type="molecule type" value="Genomic_DNA"/>
</dbReference>
<comment type="caution">
    <text evidence="2">The sequence shown here is derived from an EMBL/GenBank/DDBJ whole genome shotgun (WGS) entry which is preliminary data.</text>
</comment>
<name>A0A815QGV7_9BILA</name>
<dbReference type="Proteomes" id="UP000663889">
    <property type="component" value="Unassembled WGS sequence"/>
</dbReference>
<organism evidence="2 3">
    <name type="scientific">Rotaria sordida</name>
    <dbReference type="NCBI Taxonomy" id="392033"/>
    <lineage>
        <taxon>Eukaryota</taxon>
        <taxon>Metazoa</taxon>
        <taxon>Spiralia</taxon>
        <taxon>Gnathifera</taxon>
        <taxon>Rotifera</taxon>
        <taxon>Eurotatoria</taxon>
        <taxon>Bdelloidea</taxon>
        <taxon>Philodinida</taxon>
        <taxon>Philodinidae</taxon>
        <taxon>Rotaria</taxon>
    </lineage>
</organism>
<sequence length="128" mass="14074">MLSKFDQSLFSKSWVDGPEGILIQGGLALIAIGTTGYILNKVFNRSPAAIPTEESITTDDMLKNRAYSAAVKEHLRATYAHFAGGLTHLVFLLYNLTVTKSDARTMGNLSRVLSTTRTHRKKSLKFGL</sequence>
<evidence type="ECO:0000256" key="1">
    <source>
        <dbReference type="SAM" id="Phobius"/>
    </source>
</evidence>
<keyword evidence="1" id="KW-0812">Transmembrane</keyword>
<feature type="transmembrane region" description="Helical" evidence="1">
    <location>
        <begin position="20"/>
        <end position="39"/>
    </location>
</feature>
<protein>
    <submittedName>
        <fullName evidence="2">Uncharacterized protein</fullName>
    </submittedName>
</protein>
<gene>
    <name evidence="2" type="ORF">SEV965_LOCUS34249</name>
</gene>
<dbReference type="AlphaFoldDB" id="A0A815QGV7"/>
<proteinExistence type="predicted"/>
<reference evidence="2" key="1">
    <citation type="submission" date="2021-02" db="EMBL/GenBank/DDBJ databases">
        <authorList>
            <person name="Nowell W R."/>
        </authorList>
    </citation>
    <scope>NUCLEOTIDE SEQUENCE</scope>
</reference>
<evidence type="ECO:0000313" key="2">
    <source>
        <dbReference type="EMBL" id="CAF1462729.1"/>
    </source>
</evidence>
<evidence type="ECO:0000313" key="3">
    <source>
        <dbReference type="Proteomes" id="UP000663889"/>
    </source>
</evidence>
<keyword evidence="1" id="KW-1133">Transmembrane helix</keyword>
<accession>A0A815QGV7</accession>
<keyword evidence="1" id="KW-0472">Membrane</keyword>